<comment type="subcellular location">
    <subcellularLocation>
        <location evidence="1">Nucleus</location>
    </subcellularLocation>
</comment>
<comment type="caution">
    <text evidence="4">The sequence shown here is derived from an EMBL/GenBank/DDBJ whole genome shotgun (WGS) entry which is preliminary data.</text>
</comment>
<dbReference type="Pfam" id="PF13934">
    <property type="entry name" value="ELYS"/>
    <property type="match status" value="1"/>
</dbReference>
<feature type="domain" description="ELYS-like" evidence="3">
    <location>
        <begin position="37"/>
        <end position="257"/>
    </location>
</feature>
<gene>
    <name evidence="4" type="ORF">BJ875DRAFT_469556</name>
</gene>
<accession>A0A9P7YCN2</accession>
<evidence type="ECO:0000259" key="3">
    <source>
        <dbReference type="Pfam" id="PF13934"/>
    </source>
</evidence>
<name>A0A9P7YCN2_9HELO</name>
<dbReference type="OrthoDB" id="20729at2759"/>
<sequence>MFSYHDFEDVFSFDTGCVYNPKLCRAIEANRKSLLGLFIDQIMKRIGIRGLATKLFPPKSNGDLRKLHQAVIDSAGQDQDKISVLYYILLHIDATTGKREHSTKFAGSSFLPETYQITAKGLWHMDQKEFDIAVQYLTHPSLTPAFPDEVLENLVRYSQDLSLGLAYYHSVQPVLKQRSAIECFFSAAARTSVTEAFYFSRAQPEHTQRHMFEMLIAVVLNNSSKDPKETAAGRSVELVNLPFSVEENLWFEDYLCHGEGTELPKSRDTVMFRRIATGQLTESLKTELGSNRAIGGLGWKNIANAVGNGLGPRLEE</sequence>
<dbReference type="AlphaFoldDB" id="A0A9P7YCN2"/>
<keyword evidence="5" id="KW-1185">Reference proteome</keyword>
<reference evidence="4" key="1">
    <citation type="journal article" date="2021" name="IMA Fungus">
        <title>Genomic characterization of three marine fungi, including Emericellopsis atlantica sp. nov. with signatures of a generalist lifestyle and marine biomass degradation.</title>
        <authorList>
            <person name="Hagestad O.C."/>
            <person name="Hou L."/>
            <person name="Andersen J.H."/>
            <person name="Hansen E.H."/>
            <person name="Altermark B."/>
            <person name="Li C."/>
            <person name="Kuhnert E."/>
            <person name="Cox R.J."/>
            <person name="Crous P.W."/>
            <person name="Spatafora J.W."/>
            <person name="Lail K."/>
            <person name="Amirebrahimi M."/>
            <person name="Lipzen A."/>
            <person name="Pangilinan J."/>
            <person name="Andreopoulos W."/>
            <person name="Hayes R.D."/>
            <person name="Ng V."/>
            <person name="Grigoriev I.V."/>
            <person name="Jackson S.A."/>
            <person name="Sutton T.D.S."/>
            <person name="Dobson A.D.W."/>
            <person name="Rama T."/>
        </authorList>
    </citation>
    <scope>NUCLEOTIDE SEQUENCE</scope>
    <source>
        <strain evidence="4">TRa018bII</strain>
    </source>
</reference>
<evidence type="ECO:0000313" key="4">
    <source>
        <dbReference type="EMBL" id="KAG9231443.1"/>
    </source>
</evidence>
<evidence type="ECO:0000256" key="2">
    <source>
        <dbReference type="ARBA" id="ARBA00023242"/>
    </source>
</evidence>
<evidence type="ECO:0000256" key="1">
    <source>
        <dbReference type="ARBA" id="ARBA00004123"/>
    </source>
</evidence>
<proteinExistence type="predicted"/>
<organism evidence="4 5">
    <name type="scientific">Amylocarpus encephaloides</name>
    <dbReference type="NCBI Taxonomy" id="45428"/>
    <lineage>
        <taxon>Eukaryota</taxon>
        <taxon>Fungi</taxon>
        <taxon>Dikarya</taxon>
        <taxon>Ascomycota</taxon>
        <taxon>Pezizomycotina</taxon>
        <taxon>Leotiomycetes</taxon>
        <taxon>Helotiales</taxon>
        <taxon>Helotiales incertae sedis</taxon>
        <taxon>Amylocarpus</taxon>
    </lineage>
</organism>
<keyword evidence="2" id="KW-0539">Nucleus</keyword>
<dbReference type="EMBL" id="MU251602">
    <property type="protein sequence ID" value="KAG9231443.1"/>
    <property type="molecule type" value="Genomic_DNA"/>
</dbReference>
<dbReference type="InterPro" id="IPR025151">
    <property type="entry name" value="ELYS_dom"/>
</dbReference>
<dbReference type="GO" id="GO:0005634">
    <property type="term" value="C:nucleus"/>
    <property type="evidence" value="ECO:0007669"/>
    <property type="project" value="UniProtKB-SubCell"/>
</dbReference>
<protein>
    <submittedName>
        <fullName evidence="4">Nuclear pore complex assembly-domain-containing protein</fullName>
    </submittedName>
</protein>
<evidence type="ECO:0000313" key="5">
    <source>
        <dbReference type="Proteomes" id="UP000824998"/>
    </source>
</evidence>
<dbReference type="Proteomes" id="UP000824998">
    <property type="component" value="Unassembled WGS sequence"/>
</dbReference>